<sequence>MQDLIPPSKPVPEPREPYRFYADERPEIEFRAVEPRGNGWRFLAASAAVLVLTLGAGWATADRIGALLQPAPAKPDPVATAAAQALHAAKAQGQELAALRVHVESLKNKLDAQARKSRSEEATIASLQKNIADAKANVAATASHLQAKLEKVQSEAEKIAQKKVDRTPTASIGKPLPHAARARTAAVSPPDETVILSPYRDFVLRDAGHGHALIEGAGRMEEVQPGDILPGGALVERIERHGQRWVVRTDRGYIGPEFMWDD</sequence>
<comment type="caution">
    <text evidence="2">The sequence shown here is derived from an EMBL/GenBank/DDBJ whole genome shotgun (WGS) entry which is preliminary data.</text>
</comment>
<gene>
    <name evidence="2" type="ORF">K2U94_16200</name>
</gene>
<evidence type="ECO:0000256" key="1">
    <source>
        <dbReference type="SAM" id="MobiDB-lite"/>
    </source>
</evidence>
<evidence type="ECO:0000313" key="3">
    <source>
        <dbReference type="Proteomes" id="UP001139104"/>
    </source>
</evidence>
<proteinExistence type="predicted"/>
<dbReference type="EMBL" id="JAIVFP010000001">
    <property type="protein sequence ID" value="MCI4684284.1"/>
    <property type="molecule type" value="Genomic_DNA"/>
</dbReference>
<organism evidence="2 3">
    <name type="scientific">Candidatus Rhodoblastus alkanivorans</name>
    <dbReference type="NCBI Taxonomy" id="2954117"/>
    <lineage>
        <taxon>Bacteria</taxon>
        <taxon>Pseudomonadati</taxon>
        <taxon>Pseudomonadota</taxon>
        <taxon>Alphaproteobacteria</taxon>
        <taxon>Hyphomicrobiales</taxon>
        <taxon>Rhodoblastaceae</taxon>
        <taxon>Rhodoblastus</taxon>
    </lineage>
</organism>
<evidence type="ECO:0000313" key="2">
    <source>
        <dbReference type="EMBL" id="MCI4684284.1"/>
    </source>
</evidence>
<dbReference type="Proteomes" id="UP001139104">
    <property type="component" value="Unassembled WGS sequence"/>
</dbReference>
<name>A0ABS9Z9B4_9HYPH</name>
<evidence type="ECO:0008006" key="4">
    <source>
        <dbReference type="Google" id="ProtNLM"/>
    </source>
</evidence>
<feature type="region of interest" description="Disordered" evidence="1">
    <location>
        <begin position="159"/>
        <end position="185"/>
    </location>
</feature>
<accession>A0ABS9Z9B4</accession>
<reference evidence="2" key="1">
    <citation type="journal article" date="2022" name="ISME J.">
        <title>Identification of active gaseous-alkane degraders at natural gas seeps.</title>
        <authorList>
            <person name="Farhan Ul Haque M."/>
            <person name="Hernandez M."/>
            <person name="Crombie A.T."/>
            <person name="Murrell J.C."/>
        </authorList>
    </citation>
    <scope>NUCLEOTIDE SEQUENCE</scope>
    <source>
        <strain evidence="2">PC2</strain>
    </source>
</reference>
<keyword evidence="3" id="KW-1185">Reference proteome</keyword>
<protein>
    <recommendedName>
        <fullName evidence="4">SH3b domain-containing protein</fullName>
    </recommendedName>
</protein>
<dbReference type="RefSeq" id="WP_243068187.1">
    <property type="nucleotide sequence ID" value="NZ_JAIVFK010000030.1"/>
</dbReference>